<dbReference type="SMART" id="SM01080">
    <property type="entry name" value="CHASE2"/>
    <property type="match status" value="1"/>
</dbReference>
<dbReference type="InterPro" id="IPR035965">
    <property type="entry name" value="PAS-like_dom_sf"/>
</dbReference>
<dbReference type="InterPro" id="IPR017181">
    <property type="entry name" value="Sig_transdc_His_kin_CHASE2"/>
</dbReference>
<dbReference type="RefSeq" id="WP_136348434.1">
    <property type="nucleotide sequence ID" value="NZ_SSOC01000004.1"/>
</dbReference>
<dbReference type="PROSITE" id="PS50109">
    <property type="entry name" value="HIS_KIN"/>
    <property type="match status" value="1"/>
</dbReference>
<keyword evidence="6" id="KW-0418">Kinase</keyword>
<organism evidence="11 12">
    <name type="scientific">Pseudothauera nasutitermitis</name>
    <dbReference type="NCBI Taxonomy" id="2565930"/>
    <lineage>
        <taxon>Bacteria</taxon>
        <taxon>Pseudomonadati</taxon>
        <taxon>Pseudomonadota</taxon>
        <taxon>Betaproteobacteria</taxon>
        <taxon>Rhodocyclales</taxon>
        <taxon>Zoogloeaceae</taxon>
        <taxon>Pseudothauera</taxon>
    </lineage>
</organism>
<dbReference type="GO" id="GO:0000156">
    <property type="term" value="F:phosphorelay response regulator activity"/>
    <property type="evidence" value="ECO:0007669"/>
    <property type="project" value="TreeGrafter"/>
</dbReference>
<dbReference type="PRINTS" id="PR00344">
    <property type="entry name" value="BCTRLSENSOR"/>
</dbReference>
<dbReference type="EMBL" id="SSOC01000004">
    <property type="protein sequence ID" value="THF64715.1"/>
    <property type="molecule type" value="Genomic_DNA"/>
</dbReference>
<evidence type="ECO:0000313" key="12">
    <source>
        <dbReference type="Proteomes" id="UP000308430"/>
    </source>
</evidence>
<dbReference type="GO" id="GO:0030295">
    <property type="term" value="F:protein kinase activator activity"/>
    <property type="evidence" value="ECO:0007669"/>
    <property type="project" value="TreeGrafter"/>
</dbReference>
<dbReference type="CDD" id="cd00082">
    <property type="entry name" value="HisKA"/>
    <property type="match status" value="1"/>
</dbReference>
<dbReference type="InterPro" id="IPR003594">
    <property type="entry name" value="HATPase_dom"/>
</dbReference>
<dbReference type="OrthoDB" id="9802500at2"/>
<dbReference type="GO" id="GO:0005524">
    <property type="term" value="F:ATP binding"/>
    <property type="evidence" value="ECO:0007669"/>
    <property type="project" value="UniProtKB-KW"/>
</dbReference>
<dbReference type="PIRSF" id="PIRSF037347">
    <property type="entry name" value="STHK_CHASE2_PAS_prd"/>
    <property type="match status" value="1"/>
</dbReference>
<keyword evidence="8" id="KW-0902">Two-component regulatory system</keyword>
<dbReference type="InterPro" id="IPR036097">
    <property type="entry name" value="HisK_dim/P_sf"/>
</dbReference>
<feature type="transmembrane region" description="Helical" evidence="9">
    <location>
        <begin position="313"/>
        <end position="330"/>
    </location>
</feature>
<dbReference type="SUPFAM" id="SSF47384">
    <property type="entry name" value="Homodimeric domain of signal transducing histidine kinase"/>
    <property type="match status" value="1"/>
</dbReference>
<dbReference type="Pfam" id="PF05226">
    <property type="entry name" value="CHASE2"/>
    <property type="match status" value="1"/>
</dbReference>
<keyword evidence="3" id="KW-0597">Phosphoprotein</keyword>
<evidence type="ECO:0000256" key="2">
    <source>
        <dbReference type="ARBA" id="ARBA00012438"/>
    </source>
</evidence>
<dbReference type="InterPro" id="IPR036890">
    <property type="entry name" value="HATPase_C_sf"/>
</dbReference>
<dbReference type="Proteomes" id="UP000308430">
    <property type="component" value="Unassembled WGS sequence"/>
</dbReference>
<comment type="caution">
    <text evidence="11">The sequence shown here is derived from an EMBL/GenBank/DDBJ whole genome shotgun (WGS) entry which is preliminary data.</text>
</comment>
<evidence type="ECO:0000313" key="11">
    <source>
        <dbReference type="EMBL" id="THF64715.1"/>
    </source>
</evidence>
<evidence type="ECO:0000256" key="8">
    <source>
        <dbReference type="ARBA" id="ARBA00023012"/>
    </source>
</evidence>
<proteinExistence type="predicted"/>
<evidence type="ECO:0000256" key="4">
    <source>
        <dbReference type="ARBA" id="ARBA00022679"/>
    </source>
</evidence>
<dbReference type="Gene3D" id="3.30.450.20">
    <property type="entry name" value="PAS domain"/>
    <property type="match status" value="1"/>
</dbReference>
<dbReference type="AlphaFoldDB" id="A0A4S4AXA5"/>
<protein>
    <recommendedName>
        <fullName evidence="2">histidine kinase</fullName>
        <ecNumber evidence="2">2.7.13.3</ecNumber>
    </recommendedName>
</protein>
<comment type="catalytic activity">
    <reaction evidence="1">
        <text>ATP + protein L-histidine = ADP + protein N-phospho-L-histidine.</text>
        <dbReference type="EC" id="2.7.13.3"/>
    </reaction>
</comment>
<keyword evidence="9" id="KW-1133">Transmembrane helix</keyword>
<evidence type="ECO:0000259" key="10">
    <source>
        <dbReference type="PROSITE" id="PS50109"/>
    </source>
</evidence>
<evidence type="ECO:0000256" key="1">
    <source>
        <dbReference type="ARBA" id="ARBA00000085"/>
    </source>
</evidence>
<keyword evidence="7" id="KW-0067">ATP-binding</keyword>
<evidence type="ECO:0000256" key="5">
    <source>
        <dbReference type="ARBA" id="ARBA00022741"/>
    </source>
</evidence>
<dbReference type="SMART" id="SM00387">
    <property type="entry name" value="HATPase_c"/>
    <property type="match status" value="1"/>
</dbReference>
<evidence type="ECO:0000256" key="6">
    <source>
        <dbReference type="ARBA" id="ARBA00022777"/>
    </source>
</evidence>
<evidence type="ECO:0000256" key="9">
    <source>
        <dbReference type="SAM" id="Phobius"/>
    </source>
</evidence>
<keyword evidence="9" id="KW-0812">Transmembrane</keyword>
<dbReference type="EC" id="2.7.13.3" evidence="2"/>
<keyword evidence="5" id="KW-0547">Nucleotide-binding</keyword>
<dbReference type="InterPro" id="IPR007890">
    <property type="entry name" value="CHASE2"/>
</dbReference>
<reference evidence="11 12" key="1">
    <citation type="submission" date="2019-04" db="EMBL/GenBank/DDBJ databases">
        <title>Azoarcus nasutitermitis sp. nov. isolated from termite nest.</title>
        <authorList>
            <person name="Lin S.-Y."/>
            <person name="Hameed A."/>
            <person name="Hsu Y.-H."/>
            <person name="Young C.-C."/>
        </authorList>
    </citation>
    <scope>NUCLEOTIDE SEQUENCE [LARGE SCALE GENOMIC DNA]</scope>
    <source>
        <strain evidence="11 12">CC-YHH838</strain>
    </source>
</reference>
<dbReference type="GO" id="GO:0000155">
    <property type="term" value="F:phosphorelay sensor kinase activity"/>
    <property type="evidence" value="ECO:0007669"/>
    <property type="project" value="InterPro"/>
</dbReference>
<dbReference type="Gene3D" id="1.10.287.130">
    <property type="match status" value="1"/>
</dbReference>
<dbReference type="SUPFAM" id="SSF55785">
    <property type="entry name" value="PYP-like sensor domain (PAS domain)"/>
    <property type="match status" value="1"/>
</dbReference>
<sequence>MDTPVPAARALSDARGLFGGPLVEWLAVVLLCGGLAAGASWNGWLWRIDTLLYDAAMTTQRLPADPAVAVVAIDDQSLGEIGHWPWPRAVHAALIERLTAAGARVVALDILFAEPSESPAGDAALANAMRAHGRVVLPVTQGMRAAASAGEAWPLPLFAKAAAAIGHIHIELDPDGIARSVYLWEGMRRPAHPQLALAALGLFEPSAAAQYAVPAQTEADEGWRREAWFHIPFIGPPGSYPYISYVDVLRGRFEPEALAGKVVFVGATAVGMSDIVPTPTSGHARPMPGVEVHATLFGALRGDMVVQRVDRALVAPLAALTVSVLLVLMLRAGPRFTMLAGFTFLFVILLASWSLLTVEQWWLPPSGALAGSLLAYPLWSWRRLEAAQRYLDAELAALGQPAGPLGGLALPGPAMADAIDPFRERIELVREAARRERALQRFTADTLEGLPVGALVTGPDGQIRLANRQAGLLLGTADAEAQRALLAAMPWPEGGFPPGEASVEVDLPDGHSLLVSASPLADEAGRPLGAVFGLADIGPIRAAQRSREDMMYFLSHDLRSPLSALLTLLAEPAGGAKREQRMAGHARKALGMADDLLRLARAESLDPAGFAEVPLEMLVVDAADEVWANARASGIELHTQVAPEAGEDGACVLADRELVFRAVVNLLSNAIKYSSAGTEITLALVPVPGGWEIAVSDQGRGIAPEEQERLFQRFSRVGGSNARGAVGGIGLGLLMVRTVAERHGGSVRVHSKLGEGSTFTLFLPEEAGR</sequence>
<dbReference type="InterPro" id="IPR050351">
    <property type="entry name" value="BphY/WalK/GraS-like"/>
</dbReference>
<gene>
    <name evidence="11" type="ORF">E6C76_11740</name>
</gene>
<keyword evidence="12" id="KW-1185">Reference proteome</keyword>
<dbReference type="InterPro" id="IPR005467">
    <property type="entry name" value="His_kinase_dom"/>
</dbReference>
<accession>A0A4S4AXA5</accession>
<dbReference type="SUPFAM" id="SSF55874">
    <property type="entry name" value="ATPase domain of HSP90 chaperone/DNA topoisomerase II/histidine kinase"/>
    <property type="match status" value="1"/>
</dbReference>
<dbReference type="Gene3D" id="3.30.565.10">
    <property type="entry name" value="Histidine kinase-like ATPase, C-terminal domain"/>
    <property type="match status" value="1"/>
</dbReference>
<dbReference type="InterPro" id="IPR003661">
    <property type="entry name" value="HisK_dim/P_dom"/>
</dbReference>
<keyword evidence="9" id="KW-0472">Membrane</keyword>
<dbReference type="PANTHER" id="PTHR42878">
    <property type="entry name" value="TWO-COMPONENT HISTIDINE KINASE"/>
    <property type="match status" value="1"/>
</dbReference>
<feature type="domain" description="Histidine kinase" evidence="10">
    <location>
        <begin position="553"/>
        <end position="767"/>
    </location>
</feature>
<dbReference type="GO" id="GO:0007234">
    <property type="term" value="P:osmosensory signaling via phosphorelay pathway"/>
    <property type="evidence" value="ECO:0007669"/>
    <property type="project" value="TreeGrafter"/>
</dbReference>
<dbReference type="CDD" id="cd00075">
    <property type="entry name" value="HATPase"/>
    <property type="match status" value="1"/>
</dbReference>
<keyword evidence="4" id="KW-0808">Transferase</keyword>
<evidence type="ECO:0000256" key="7">
    <source>
        <dbReference type="ARBA" id="ARBA00022840"/>
    </source>
</evidence>
<dbReference type="InterPro" id="IPR004358">
    <property type="entry name" value="Sig_transdc_His_kin-like_C"/>
</dbReference>
<dbReference type="PANTHER" id="PTHR42878:SF7">
    <property type="entry name" value="SENSOR HISTIDINE KINASE GLRK"/>
    <property type="match status" value="1"/>
</dbReference>
<dbReference type="Pfam" id="PF02518">
    <property type="entry name" value="HATPase_c"/>
    <property type="match status" value="1"/>
</dbReference>
<evidence type="ECO:0000256" key="3">
    <source>
        <dbReference type="ARBA" id="ARBA00022553"/>
    </source>
</evidence>
<name>A0A4S4AXA5_9RHOO</name>
<feature type="transmembrane region" description="Helical" evidence="9">
    <location>
        <begin position="337"/>
        <end position="356"/>
    </location>
</feature>